<sequence>TERQLLRGEVYIMDAVPSKGSHTLVFHRVSWRRKLKIEKEMLLSMLFHQVKQDYLGSRLILLTNEGMNDTLKEMIAYLGALLLRVMQLNQVPSTKDLPQLLPNMVSKDSSTIPPSQKLAPQKWLNLIQEKTVDEITNLSPNRAMVHFLHLMRNAKLYGSTFFRISSSSHQMIGSEGAMMAVNKNGIHFIDSQKHELIFSYDLHEVISATPFTTYEGQQVLKINSGTLQTMKGEHFELEKTEQASKLIQLYLGDLHDRPEIPDGYHPSMEERRAAVEQVISKPPGKKHSAPAIPIDAIPSSAPPSGVRQQVLLPEYATRIEVGDAREEQRRNQAPSIPPLQPVSEEVNHIPQQPPTTNGRHVGNYPAAEPNGKPKGGEHRLLPLATY</sequence>
<feature type="domain" description="FERM" evidence="2">
    <location>
        <begin position="1"/>
        <end position="261"/>
    </location>
</feature>
<keyword evidence="4" id="KW-1185">Reference proteome</keyword>
<dbReference type="PANTHER" id="PTHR22692:SF26">
    <property type="entry name" value="SH3 DOMAIN-CONTAINING PROTEIN"/>
    <property type="match status" value="1"/>
</dbReference>
<dbReference type="InterPro" id="IPR019748">
    <property type="entry name" value="FERM_central"/>
</dbReference>
<dbReference type="STRING" id="307972.A0A2G8KHF7"/>
<dbReference type="AlphaFoldDB" id="A0A2G8KHF7"/>
<dbReference type="InterPro" id="IPR011993">
    <property type="entry name" value="PH-like_dom_sf"/>
</dbReference>
<feature type="non-terminal residue" evidence="3">
    <location>
        <position position="1"/>
    </location>
</feature>
<evidence type="ECO:0000259" key="2">
    <source>
        <dbReference type="PROSITE" id="PS50057"/>
    </source>
</evidence>
<dbReference type="InterPro" id="IPR051567">
    <property type="entry name" value="Unconventional_Myosin_ATPase"/>
</dbReference>
<dbReference type="InterPro" id="IPR035963">
    <property type="entry name" value="FERM_2"/>
</dbReference>
<dbReference type="Pfam" id="PF24522">
    <property type="entry name" value="KRIT1_FRMD8_FERM_C"/>
    <property type="match status" value="1"/>
</dbReference>
<evidence type="ECO:0000313" key="4">
    <source>
        <dbReference type="Proteomes" id="UP000230750"/>
    </source>
</evidence>
<comment type="caution">
    <text evidence="3">The sequence shown here is derived from an EMBL/GenBank/DDBJ whole genome shotgun (WGS) entry which is preliminary data.</text>
</comment>
<dbReference type="InterPro" id="IPR057096">
    <property type="entry name" value="KRIT1_FRMD8_FERM_C"/>
</dbReference>
<dbReference type="PANTHER" id="PTHR22692">
    <property type="entry name" value="MYOSIN VII, XV"/>
    <property type="match status" value="1"/>
</dbReference>
<protein>
    <submittedName>
        <fullName evidence="3">Putative unconventional myosin-XV-like</fullName>
    </submittedName>
</protein>
<evidence type="ECO:0000313" key="3">
    <source>
        <dbReference type="EMBL" id="PIK47433.1"/>
    </source>
</evidence>
<gene>
    <name evidence="3" type="ORF">BSL78_15684</name>
</gene>
<reference evidence="3 4" key="1">
    <citation type="journal article" date="2017" name="PLoS Biol.">
        <title>The sea cucumber genome provides insights into morphological evolution and visceral regeneration.</title>
        <authorList>
            <person name="Zhang X."/>
            <person name="Sun L."/>
            <person name="Yuan J."/>
            <person name="Sun Y."/>
            <person name="Gao Y."/>
            <person name="Zhang L."/>
            <person name="Li S."/>
            <person name="Dai H."/>
            <person name="Hamel J.F."/>
            <person name="Liu C."/>
            <person name="Yu Y."/>
            <person name="Liu S."/>
            <person name="Lin W."/>
            <person name="Guo K."/>
            <person name="Jin S."/>
            <person name="Xu P."/>
            <person name="Storey K.B."/>
            <person name="Huan P."/>
            <person name="Zhang T."/>
            <person name="Zhou Y."/>
            <person name="Zhang J."/>
            <person name="Lin C."/>
            <person name="Li X."/>
            <person name="Xing L."/>
            <person name="Huo D."/>
            <person name="Sun M."/>
            <person name="Wang L."/>
            <person name="Mercier A."/>
            <person name="Li F."/>
            <person name="Yang H."/>
            <person name="Xiang J."/>
        </authorList>
    </citation>
    <scope>NUCLEOTIDE SEQUENCE [LARGE SCALE GENOMIC DNA]</scope>
    <source>
        <strain evidence="3">Shaxun</strain>
        <tissue evidence="3">Muscle</tissue>
    </source>
</reference>
<dbReference type="EMBL" id="MRZV01000580">
    <property type="protein sequence ID" value="PIK47433.1"/>
    <property type="molecule type" value="Genomic_DNA"/>
</dbReference>
<dbReference type="Gene3D" id="2.30.29.30">
    <property type="entry name" value="Pleckstrin-homology domain (PH domain)/Phosphotyrosine-binding domain (PTB)"/>
    <property type="match status" value="1"/>
</dbReference>
<dbReference type="InterPro" id="IPR000299">
    <property type="entry name" value="FERM_domain"/>
</dbReference>
<proteinExistence type="predicted"/>
<accession>A0A2G8KHF7</accession>
<dbReference type="OrthoDB" id="8182952at2759"/>
<organism evidence="3 4">
    <name type="scientific">Stichopus japonicus</name>
    <name type="common">Sea cucumber</name>
    <dbReference type="NCBI Taxonomy" id="307972"/>
    <lineage>
        <taxon>Eukaryota</taxon>
        <taxon>Metazoa</taxon>
        <taxon>Echinodermata</taxon>
        <taxon>Eleutherozoa</taxon>
        <taxon>Echinozoa</taxon>
        <taxon>Holothuroidea</taxon>
        <taxon>Aspidochirotacea</taxon>
        <taxon>Aspidochirotida</taxon>
        <taxon>Stichopodidae</taxon>
        <taxon>Apostichopus</taxon>
    </lineage>
</organism>
<dbReference type="CDD" id="cd14473">
    <property type="entry name" value="FERM_B-lobe"/>
    <property type="match status" value="1"/>
</dbReference>
<dbReference type="PROSITE" id="PS50057">
    <property type="entry name" value="FERM_3"/>
    <property type="match status" value="1"/>
</dbReference>
<feature type="region of interest" description="Disordered" evidence="1">
    <location>
        <begin position="321"/>
        <end position="386"/>
    </location>
</feature>
<dbReference type="SUPFAM" id="SSF47031">
    <property type="entry name" value="Second domain of FERM"/>
    <property type="match status" value="1"/>
</dbReference>
<dbReference type="Pfam" id="PF00373">
    <property type="entry name" value="FERM_M"/>
    <property type="match status" value="1"/>
</dbReference>
<evidence type="ECO:0000256" key="1">
    <source>
        <dbReference type="SAM" id="MobiDB-lite"/>
    </source>
</evidence>
<dbReference type="GO" id="GO:0005737">
    <property type="term" value="C:cytoplasm"/>
    <property type="evidence" value="ECO:0007669"/>
    <property type="project" value="UniProtKB-SubCell"/>
</dbReference>
<feature type="compositionally biased region" description="Basic and acidic residues" evidence="1">
    <location>
        <begin position="321"/>
        <end position="330"/>
    </location>
</feature>
<name>A0A2G8KHF7_STIJA</name>
<dbReference type="Proteomes" id="UP000230750">
    <property type="component" value="Unassembled WGS sequence"/>
</dbReference>